<protein>
    <submittedName>
        <fullName evidence="1">Uncharacterized protein</fullName>
    </submittedName>
</protein>
<dbReference type="Proteomes" id="UP000787635">
    <property type="component" value="Unassembled WGS sequence"/>
</dbReference>
<organism evidence="1 2">
    <name type="scientific">Falsiroseomonas selenitidurans</name>
    <dbReference type="NCBI Taxonomy" id="2716335"/>
    <lineage>
        <taxon>Bacteria</taxon>
        <taxon>Pseudomonadati</taxon>
        <taxon>Pseudomonadota</taxon>
        <taxon>Alphaproteobacteria</taxon>
        <taxon>Acetobacterales</taxon>
        <taxon>Roseomonadaceae</taxon>
        <taxon>Falsiroseomonas</taxon>
    </lineage>
</organism>
<name>A0ABX1DZD2_9PROT</name>
<proteinExistence type="predicted"/>
<keyword evidence="2" id="KW-1185">Reference proteome</keyword>
<reference evidence="1 2" key="1">
    <citation type="submission" date="2020-03" db="EMBL/GenBank/DDBJ databases">
        <title>Roseomonas selenitidurans sp. nov. isolated from urban soil.</title>
        <authorList>
            <person name="Liu H."/>
        </authorList>
    </citation>
    <scope>NUCLEOTIDE SEQUENCE [LARGE SCALE GENOMIC DNA]</scope>
    <source>
        <strain evidence="1 2">BU-1</strain>
    </source>
</reference>
<comment type="caution">
    <text evidence="1">The sequence shown here is derived from an EMBL/GenBank/DDBJ whole genome shotgun (WGS) entry which is preliminary data.</text>
</comment>
<dbReference type="EMBL" id="JAAVNE010000005">
    <property type="protein sequence ID" value="NKC30228.1"/>
    <property type="molecule type" value="Genomic_DNA"/>
</dbReference>
<dbReference type="RefSeq" id="WP_168027845.1">
    <property type="nucleotide sequence ID" value="NZ_JAAVNE010000005.1"/>
</dbReference>
<evidence type="ECO:0000313" key="2">
    <source>
        <dbReference type="Proteomes" id="UP000787635"/>
    </source>
</evidence>
<accession>A0ABX1DZD2</accession>
<gene>
    <name evidence="1" type="ORF">HEQ75_05100</name>
</gene>
<evidence type="ECO:0000313" key="1">
    <source>
        <dbReference type="EMBL" id="NKC30228.1"/>
    </source>
</evidence>
<sequence length="126" mass="14044">MAQVARQLERYLATIRAIARSPDVREYIVGYTSNITSRQAAYRGVKMPHLVVLAAEMLQDDALDLESALQTAIKDGDRRSLLFRKYNGPRIVKSNARSRGGKHLPVNDRSSAVYIAWAAERSALAD</sequence>